<evidence type="ECO:0000256" key="1">
    <source>
        <dbReference type="ARBA" id="ARBA00022741"/>
    </source>
</evidence>
<evidence type="ECO:0000256" key="3">
    <source>
        <dbReference type="SAM" id="MobiDB-lite"/>
    </source>
</evidence>
<comment type="caution">
    <text evidence="5">The sequence shown here is derived from an EMBL/GenBank/DDBJ whole genome shotgun (WGS) entry which is preliminary data.</text>
</comment>
<dbReference type="GO" id="GO:0009116">
    <property type="term" value="P:nucleoside metabolic process"/>
    <property type="evidence" value="ECO:0007669"/>
    <property type="project" value="InterPro"/>
</dbReference>
<feature type="compositionally biased region" description="Basic and acidic residues" evidence="3">
    <location>
        <begin position="234"/>
        <end position="245"/>
    </location>
</feature>
<feature type="region of interest" description="Disordered" evidence="3">
    <location>
        <begin position="223"/>
        <end position="262"/>
    </location>
</feature>
<dbReference type="Gene3D" id="3.80.10.10">
    <property type="entry name" value="Ribonuclease Inhibitor"/>
    <property type="match status" value="2"/>
</dbReference>
<dbReference type="SUPFAM" id="SSF52047">
    <property type="entry name" value="RNI-like"/>
    <property type="match status" value="2"/>
</dbReference>
<accession>A0A2B4R5L0</accession>
<keyword evidence="6" id="KW-1185">Reference proteome</keyword>
<evidence type="ECO:0000313" key="6">
    <source>
        <dbReference type="Proteomes" id="UP000225706"/>
    </source>
</evidence>
<sequence length="1504" mass="168751">EDESLRVALVKCSKDSSDPGGSQTAARNAVTLLRPKVTALVGFCYSPSPEKAQLGDVVISSKLTTDCHQTPVSRDVGKLVKTAAYGWKAPLENPQAQEVKVKEGEILSCSDMKGAEQQCQSHPGAIAVEMTGKGLFAAAHDMKMEWLVVKGVCDFVHGSGFTKDSWKTFACVMAASVVSNIFGDSSVFEVWPHYGNNLAREGSGNSDDSSNCECKRVADNVAREGSGNSDDSSNYERKRVADNIAREGTGNSDDSSNYKRKRVAEYSPEETFDVKSCRDKLAEHYKRTATVPTSVWSKACPVKIDQIYTRLSVVKEEPAPSGSSHSKLNHYTELFIDGEGNTQKRILVQGQTGIGKTTFVKKVAVDWAELNDENTELDVKLAESPNYEVESNDGSVKGLDEIQKQVLKRFELVLLVNLKEASKCQTLEEVLYHCNIFPEEDSALVDEMLSYIAKNQEKVLLMFDGYDEYGCGRNSEIFDIFRRKKLRSCCVLITTRISKADELRESKDVYAEVTGFSEWDRFSFMCRFLGSETEAEELMGHLVRENLTDLAKIPLLLLFFCTLWKKGRVKSFPDTKTNLYLAIVQCIVDYNQGKSSPAQFSKLEDLQDILAEIGKVALECLLEDDHVFEYDQLSTAILCEESRIIGLLQVTEYSENLRPAGMVSFIHKSIQEFLAAWYITYRCIPEKCLGGVEKHALTLESCAAWENVFQFICGLSNDGAVVVLDHFTSVRIATPDLDLSKTVLDVESNTDPPFNDLTYRQVMFNDLVFNSLQEVQSKGELLQRCFYCLGSVILVTTSLSRLLEKMERETVGRVTNSTVFVYESSLRVPVWALYRLVKILRCPQSFELLTVEKFLQMLTDDRTPVFCSNFRCELFFRNDELQFYFTRLTVECSEFVELFNASFGASASSGSEDTGIENSAVKFLRSFQCNCILEEKAREALGVIIRHCKSLKRIRFPGKGYHVSEILKQVPNPSECFVQLGATLDPLFDELHLSTAEIEELAKLLPRFHNIINLCVKFFPWTTKAIDTLVTSLTHHSFEVLILRGIQLTSAVVRALGRSLPDMSSLQVLELTGSGQRMSEEEDMERLFGGFYKTMPLRMFAFTGFSIETCIVSISKCFSFFPRNSCDLLKSLRFVPHLELLVVKGNQLKFNDCFLRRPDSEGVTLNFLKRLELDGITMTLRVAKVLGLLLPEMSALETLALTGVEGSILEENHLEALFSGLNNIMSLRSLSLRGFSMTRCLIPVSKRLHYLSSVTEITFDQLLIDECKLCSFLKSLGLIPCLQHLNLKIQSQSTADCCTREANKFDCLKLTSLQQLNLKGACVTPLLARLLGRSLPEMSSLNTLEIIGMDSILREEDLESLFGGFNKTMSLTSLTFNNFSVKGCLAPLTRKLRFLPSLKYLDLKMLNLDCLDLCSVLEALRETRGLQVLTLSSEQIVYEVTRVVQRLSNLLTGCWVVIDGTASEDVLREVRDAIKQTRPDLANGRSIRFKVFHHSNTAEHQASM</sequence>
<name>A0A2B4R5L0_STYPI</name>
<dbReference type="EMBL" id="LSMT01002335">
    <property type="protein sequence ID" value="PFX11512.1"/>
    <property type="molecule type" value="Genomic_DNA"/>
</dbReference>
<dbReference type="GO" id="GO:0003824">
    <property type="term" value="F:catalytic activity"/>
    <property type="evidence" value="ECO:0007669"/>
    <property type="project" value="InterPro"/>
</dbReference>
<dbReference type="OrthoDB" id="5984292at2759"/>
<gene>
    <name evidence="5" type="primary">nlrc4</name>
    <name evidence="5" type="ORF">AWC38_SpisGene24720</name>
</gene>
<reference evidence="6" key="1">
    <citation type="journal article" date="2017" name="bioRxiv">
        <title>Comparative analysis of the genomes of Stylophora pistillata and Acropora digitifera provides evidence for extensive differences between species of corals.</title>
        <authorList>
            <person name="Voolstra C.R."/>
            <person name="Li Y."/>
            <person name="Liew Y.J."/>
            <person name="Baumgarten S."/>
            <person name="Zoccola D."/>
            <person name="Flot J.-F."/>
            <person name="Tambutte S."/>
            <person name="Allemand D."/>
            <person name="Aranda M."/>
        </authorList>
    </citation>
    <scope>NUCLEOTIDE SEQUENCE [LARGE SCALE GENOMIC DNA]</scope>
</reference>
<dbReference type="InterPro" id="IPR007111">
    <property type="entry name" value="NACHT_NTPase"/>
</dbReference>
<evidence type="ECO:0000313" key="5">
    <source>
        <dbReference type="EMBL" id="PFX11512.1"/>
    </source>
</evidence>
<dbReference type="InterPro" id="IPR027417">
    <property type="entry name" value="P-loop_NTPase"/>
</dbReference>
<dbReference type="PANTHER" id="PTHR46312:SF2">
    <property type="entry name" value="NUCLEOTIDE-BINDING OLIGOMERIZATION DOMAIN-CONTAINING PROTEIN 2-LIKE"/>
    <property type="match status" value="1"/>
</dbReference>
<dbReference type="GO" id="GO:0005524">
    <property type="term" value="F:ATP binding"/>
    <property type="evidence" value="ECO:0007669"/>
    <property type="project" value="UniProtKB-KW"/>
</dbReference>
<feature type="non-terminal residue" evidence="5">
    <location>
        <position position="1"/>
    </location>
</feature>
<organism evidence="5 6">
    <name type="scientific">Stylophora pistillata</name>
    <name type="common">Smooth cauliflower coral</name>
    <dbReference type="NCBI Taxonomy" id="50429"/>
    <lineage>
        <taxon>Eukaryota</taxon>
        <taxon>Metazoa</taxon>
        <taxon>Cnidaria</taxon>
        <taxon>Anthozoa</taxon>
        <taxon>Hexacorallia</taxon>
        <taxon>Scleractinia</taxon>
        <taxon>Astrocoeniina</taxon>
        <taxon>Pocilloporidae</taxon>
        <taxon>Stylophora</taxon>
    </lineage>
</organism>
<proteinExistence type="predicted"/>
<keyword evidence="1" id="KW-0547">Nucleotide-binding</keyword>
<dbReference type="PANTHER" id="PTHR46312">
    <property type="entry name" value="NACHT DOMAIN-CONTAINING PROTEIN"/>
    <property type="match status" value="1"/>
</dbReference>
<dbReference type="InterPro" id="IPR035994">
    <property type="entry name" value="Nucleoside_phosphorylase_sf"/>
</dbReference>
<protein>
    <submittedName>
        <fullName evidence="5">NLR family CARD domain-containing protein 4</fullName>
    </submittedName>
</protein>
<keyword evidence="2" id="KW-0067">ATP-binding</keyword>
<dbReference type="Pfam" id="PF05729">
    <property type="entry name" value="NACHT"/>
    <property type="match status" value="1"/>
</dbReference>
<dbReference type="PROSITE" id="PS50837">
    <property type="entry name" value="NACHT"/>
    <property type="match status" value="1"/>
</dbReference>
<dbReference type="InterPro" id="IPR032675">
    <property type="entry name" value="LRR_dom_sf"/>
</dbReference>
<feature type="domain" description="NACHT" evidence="4">
    <location>
        <begin position="344"/>
        <end position="496"/>
    </location>
</feature>
<dbReference type="Gene3D" id="3.40.50.300">
    <property type="entry name" value="P-loop containing nucleotide triphosphate hydrolases"/>
    <property type="match status" value="1"/>
</dbReference>
<evidence type="ECO:0000259" key="4">
    <source>
        <dbReference type="PROSITE" id="PS50837"/>
    </source>
</evidence>
<dbReference type="Proteomes" id="UP000225706">
    <property type="component" value="Unassembled WGS sequence"/>
</dbReference>
<dbReference type="Gene3D" id="3.40.50.1580">
    <property type="entry name" value="Nucleoside phosphorylase domain"/>
    <property type="match status" value="1"/>
</dbReference>
<dbReference type="SUPFAM" id="SSF53167">
    <property type="entry name" value="Purine and uridine phosphorylases"/>
    <property type="match status" value="1"/>
</dbReference>
<dbReference type="SUPFAM" id="SSF52540">
    <property type="entry name" value="P-loop containing nucleoside triphosphate hydrolases"/>
    <property type="match status" value="1"/>
</dbReference>
<dbReference type="STRING" id="50429.A0A2B4R5L0"/>
<evidence type="ECO:0000256" key="2">
    <source>
        <dbReference type="ARBA" id="ARBA00022840"/>
    </source>
</evidence>